<evidence type="ECO:0000313" key="2">
    <source>
        <dbReference type="EMBL" id="WTU43158.1"/>
    </source>
</evidence>
<accession>A0AAU2H6F9</accession>
<evidence type="ECO:0000256" key="1">
    <source>
        <dbReference type="SAM" id="SignalP"/>
    </source>
</evidence>
<gene>
    <name evidence="2" type="ORF">OHV25_27995</name>
</gene>
<organism evidence="2">
    <name type="scientific">Streptomyces sp. NBC_00060</name>
    <dbReference type="NCBI Taxonomy" id="2975636"/>
    <lineage>
        <taxon>Bacteria</taxon>
        <taxon>Bacillati</taxon>
        <taxon>Actinomycetota</taxon>
        <taxon>Actinomycetes</taxon>
        <taxon>Kitasatosporales</taxon>
        <taxon>Streptomycetaceae</taxon>
        <taxon>Streptomyces</taxon>
    </lineage>
</organism>
<keyword evidence="1" id="KW-0732">Signal</keyword>
<dbReference type="EMBL" id="CP108253">
    <property type="protein sequence ID" value="WTU43158.1"/>
    <property type="molecule type" value="Genomic_DNA"/>
</dbReference>
<protein>
    <recommendedName>
        <fullName evidence="3">Pyrroloquinoline-quinone binding quinoprotein</fullName>
    </recommendedName>
</protein>
<evidence type="ECO:0008006" key="3">
    <source>
        <dbReference type="Google" id="ProtNLM"/>
    </source>
</evidence>
<sequence>MDRNRLALAAVAAVLALPLVTEAQHARPAPYGDRLTVLPAAAPARPAVRVRGAAVEAYDPRSGARSWTYRREGRRPLAVRTAPGHAFALWSDGMVTDTARVLSVDAVRWHRAVPGLAGWLAGRPGRAAGVLQQLAPGARGGGMLAVVTPERIAAYRTADGDLRWMLPARRECAFDPGRIARVAGVLLVAQPCRDRDVWTQEVVAVDTLGRIAPGRTPLGNELPARVGAARGV</sequence>
<name>A0AAU2H6F9_9ACTN</name>
<feature type="chain" id="PRO_5043648191" description="Pyrroloquinoline-quinone binding quinoprotein" evidence="1">
    <location>
        <begin position="24"/>
        <end position="232"/>
    </location>
</feature>
<reference evidence="2" key="1">
    <citation type="submission" date="2022-10" db="EMBL/GenBank/DDBJ databases">
        <title>The complete genomes of actinobacterial strains from the NBC collection.</title>
        <authorList>
            <person name="Joergensen T.S."/>
            <person name="Alvarez Arevalo M."/>
            <person name="Sterndorff E.B."/>
            <person name="Faurdal D."/>
            <person name="Vuksanovic O."/>
            <person name="Mourched A.-S."/>
            <person name="Charusanti P."/>
            <person name="Shaw S."/>
            <person name="Blin K."/>
            <person name="Weber T."/>
        </authorList>
    </citation>
    <scope>NUCLEOTIDE SEQUENCE</scope>
    <source>
        <strain evidence="2">NBC_00060</strain>
    </source>
</reference>
<dbReference type="AlphaFoldDB" id="A0AAU2H6F9"/>
<dbReference type="Gene3D" id="2.130.10.10">
    <property type="entry name" value="YVTN repeat-like/Quinoprotein amine dehydrogenase"/>
    <property type="match status" value="1"/>
</dbReference>
<feature type="signal peptide" evidence="1">
    <location>
        <begin position="1"/>
        <end position="23"/>
    </location>
</feature>
<dbReference type="InterPro" id="IPR015943">
    <property type="entry name" value="WD40/YVTN_repeat-like_dom_sf"/>
</dbReference>
<proteinExistence type="predicted"/>